<dbReference type="InterPro" id="IPR047655">
    <property type="entry name" value="Transpos_IS630-like"/>
</dbReference>
<name>A0AA44F6R0_AGRTU</name>
<dbReference type="PANTHER" id="PTHR46564">
    <property type="entry name" value="TRANSPOSASE"/>
    <property type="match status" value="1"/>
</dbReference>
<organism evidence="2 3">
    <name type="scientific">Agrobacterium tumefaciens</name>
    <dbReference type="NCBI Taxonomy" id="358"/>
    <lineage>
        <taxon>Bacteria</taxon>
        <taxon>Pseudomonadati</taxon>
        <taxon>Pseudomonadota</taxon>
        <taxon>Alphaproteobacteria</taxon>
        <taxon>Hyphomicrobiales</taxon>
        <taxon>Rhizobiaceae</taxon>
        <taxon>Rhizobium/Agrobacterium group</taxon>
        <taxon>Agrobacterium</taxon>
        <taxon>Agrobacterium tumefaciens complex</taxon>
    </lineage>
</organism>
<reference evidence="2" key="1">
    <citation type="journal article" date="2020" name="Science">
        <title>Unexpected conservation and global transmission of agrobacterial virulence plasmids.</title>
        <authorList>
            <person name="Weisberg A.J."/>
            <person name="Davis E.W. 2nd"/>
            <person name="Tabima J."/>
            <person name="Belcher M.S."/>
            <person name="Miller M."/>
            <person name="Kuo C.H."/>
            <person name="Loper J.E."/>
            <person name="Grunwald N.J."/>
            <person name="Putnam M.L."/>
            <person name="Chang J.H."/>
        </authorList>
    </citation>
    <scope>NUCLEOTIDE SEQUENCE</scope>
    <source>
        <strain evidence="2">17-1853-1a</strain>
    </source>
</reference>
<feature type="domain" description="Tc1-like transposase DDE" evidence="1">
    <location>
        <begin position="146"/>
        <end position="278"/>
    </location>
</feature>
<dbReference type="PANTHER" id="PTHR46564:SF1">
    <property type="entry name" value="TRANSPOSASE"/>
    <property type="match status" value="1"/>
</dbReference>
<dbReference type="GO" id="GO:0003676">
    <property type="term" value="F:nucleic acid binding"/>
    <property type="evidence" value="ECO:0007669"/>
    <property type="project" value="InterPro"/>
</dbReference>
<dbReference type="Pfam" id="PF13358">
    <property type="entry name" value="DDE_3"/>
    <property type="match status" value="1"/>
</dbReference>
<dbReference type="AlphaFoldDB" id="A0AA44F6R0"/>
<evidence type="ECO:0000313" key="2">
    <source>
        <dbReference type="EMBL" id="NTC29810.1"/>
    </source>
</evidence>
<dbReference type="InterPro" id="IPR036397">
    <property type="entry name" value="RNaseH_sf"/>
</dbReference>
<proteinExistence type="predicted"/>
<evidence type="ECO:0000313" key="3">
    <source>
        <dbReference type="Proteomes" id="UP000702952"/>
    </source>
</evidence>
<dbReference type="SUPFAM" id="SSF46689">
    <property type="entry name" value="Homeodomain-like"/>
    <property type="match status" value="1"/>
</dbReference>
<dbReference type="InterPro" id="IPR038717">
    <property type="entry name" value="Tc1-like_DDE_dom"/>
</dbReference>
<comment type="caution">
    <text evidence="2">The sequence shown here is derived from an EMBL/GenBank/DDBJ whole genome shotgun (WGS) entry which is preliminary data.</text>
</comment>
<dbReference type="InterPro" id="IPR009057">
    <property type="entry name" value="Homeodomain-like_sf"/>
</dbReference>
<dbReference type="Proteomes" id="UP000702952">
    <property type="component" value="Unassembled WGS sequence"/>
</dbReference>
<protein>
    <submittedName>
        <fullName evidence="2">IS630 family transposase</fullName>
    </submittedName>
</protein>
<evidence type="ECO:0000259" key="1">
    <source>
        <dbReference type="Pfam" id="PF13358"/>
    </source>
</evidence>
<sequence>MSKALSMDLRVRALAAVSQGLSHRAAAERFEVSAASISRWRKLEREQGDARPHALGGDRRSARIDAHMNAILEALGPDKDATIEEVRRSLAGQGLLFGFGTIQRFFARHTITRKKKSAHASEQDRPDILKRRQEWFDGQIDLDPARLVFIDETWASTNMARRHGRCAKGERLRISVPHGHWKTTTFIGALTLRGFIAPFVIDRPVNRIIFETYVEKVLLPELRPGDVIVMDNLSSHKGPRVREMIESVGARLEYLPPYSPDFNPIENAFSKLKALLRQAAERSIGGLWTTIGRLLNLFTPNECQNYFAAAGYDAI</sequence>
<dbReference type="Gene3D" id="3.30.420.10">
    <property type="entry name" value="Ribonuclease H-like superfamily/Ribonuclease H"/>
    <property type="match status" value="1"/>
</dbReference>
<accession>A0AA44F6R0</accession>
<dbReference type="NCBIfam" id="NF033545">
    <property type="entry name" value="transpos_IS630"/>
    <property type="match status" value="1"/>
</dbReference>
<dbReference type="RefSeq" id="WP_174019064.1">
    <property type="nucleotide sequence ID" value="NZ_JAAMAW010000021.1"/>
</dbReference>
<dbReference type="EMBL" id="JAAMAY010000027">
    <property type="protein sequence ID" value="NTC29810.1"/>
    <property type="molecule type" value="Genomic_DNA"/>
</dbReference>
<gene>
    <name evidence="2" type="ORF">G6M46_16890</name>
</gene>